<protein>
    <submittedName>
        <fullName evidence="1">Uncharacterized protein</fullName>
    </submittedName>
</protein>
<reference evidence="2" key="1">
    <citation type="journal article" date="2014" name="Genome Announc.">
        <title>Draft genome sequence of the formaldehyde-resistant fungus Byssochlamys spectabilis No. 5 (anamorph Paecilomyces variotii No. 5) (NBRC109023).</title>
        <authorList>
            <person name="Oka T."/>
            <person name="Ekino K."/>
            <person name="Fukuda K."/>
            <person name="Nomura Y."/>
        </authorList>
    </citation>
    <scope>NUCLEOTIDE SEQUENCE [LARGE SCALE GENOMIC DNA]</scope>
    <source>
        <strain evidence="2">No. 5 / NBRC 109023</strain>
    </source>
</reference>
<keyword evidence="2" id="KW-1185">Reference proteome</keyword>
<organism evidence="1 2">
    <name type="scientific">Byssochlamys spectabilis (strain No. 5 / NBRC 109023)</name>
    <name type="common">Paecilomyces variotii</name>
    <dbReference type="NCBI Taxonomy" id="1356009"/>
    <lineage>
        <taxon>Eukaryota</taxon>
        <taxon>Fungi</taxon>
        <taxon>Dikarya</taxon>
        <taxon>Ascomycota</taxon>
        <taxon>Pezizomycotina</taxon>
        <taxon>Eurotiomycetes</taxon>
        <taxon>Eurotiomycetidae</taxon>
        <taxon>Eurotiales</taxon>
        <taxon>Thermoascaceae</taxon>
        <taxon>Paecilomyces</taxon>
    </lineage>
</organism>
<dbReference type="Proteomes" id="UP000018001">
    <property type="component" value="Unassembled WGS sequence"/>
</dbReference>
<gene>
    <name evidence="1" type="ORF">PVAR5_4807</name>
</gene>
<accession>V5FVR2</accession>
<evidence type="ECO:0000313" key="1">
    <source>
        <dbReference type="EMBL" id="GAD96158.1"/>
    </source>
</evidence>
<comment type="caution">
    <text evidence="1">The sequence shown here is derived from an EMBL/GenBank/DDBJ whole genome shotgun (WGS) entry which is preliminary data.</text>
</comment>
<dbReference type="eggNOG" id="ENOG502T0JZ">
    <property type="taxonomic scope" value="Eukaryota"/>
</dbReference>
<dbReference type="OrthoDB" id="4760831at2759"/>
<name>V5FVR2_BYSSN</name>
<proteinExistence type="predicted"/>
<evidence type="ECO:0000313" key="2">
    <source>
        <dbReference type="Proteomes" id="UP000018001"/>
    </source>
</evidence>
<dbReference type="InParanoid" id="V5FVR2"/>
<sequence length="212" mass="23097">MLPSDVLVDMVFILDCCYSYLETKYIQPVSRSVDILAAADANAPGVCVLGERVSFSAKLAAKVAQVRETGHETINMAELVAILRAESPQQKPTHAVPVGVSSACLLFPGSAPGAHPTGPPALRAVFGLEVNREFSDQELRDLMEWLESLGPNNGLTLEGVYKTSSTAFVFQGSYAVYSQLKGLPSVKLLFDYRPPTLRGERRTSSRTWHVVR</sequence>
<dbReference type="EMBL" id="BAUL01000155">
    <property type="protein sequence ID" value="GAD96158.1"/>
    <property type="molecule type" value="Genomic_DNA"/>
</dbReference>
<dbReference type="HOGENOM" id="CLU_1299533_0_0_1"/>
<dbReference type="AlphaFoldDB" id="V5FVR2"/>